<dbReference type="InterPro" id="IPR004412">
    <property type="entry name" value="GatA"/>
</dbReference>
<dbReference type="Proteomes" id="UP000015480">
    <property type="component" value="Chromosome"/>
</dbReference>
<evidence type="ECO:0000313" key="13">
    <source>
        <dbReference type="Proteomes" id="UP000015480"/>
    </source>
</evidence>
<feature type="active site" description="Charge relay system" evidence="10">
    <location>
        <position position="156"/>
    </location>
</feature>
<dbReference type="InterPro" id="IPR036928">
    <property type="entry name" value="AS_sf"/>
</dbReference>
<feature type="domain" description="Amidase" evidence="11">
    <location>
        <begin position="25"/>
        <end position="473"/>
    </location>
</feature>
<evidence type="ECO:0000256" key="9">
    <source>
        <dbReference type="ARBA" id="ARBA00047407"/>
    </source>
</evidence>
<dbReference type="GO" id="GO:0016740">
    <property type="term" value="F:transferase activity"/>
    <property type="evidence" value="ECO:0007669"/>
    <property type="project" value="UniProtKB-KW"/>
</dbReference>
<comment type="similarity">
    <text evidence="1 10">Belongs to the amidase family. GatA subfamily.</text>
</comment>
<dbReference type="NCBIfam" id="TIGR00132">
    <property type="entry name" value="gatA"/>
    <property type="match status" value="1"/>
</dbReference>
<keyword evidence="8 10" id="KW-0648">Protein biosynthesis</keyword>
<evidence type="ECO:0000256" key="1">
    <source>
        <dbReference type="ARBA" id="ARBA00008069"/>
    </source>
</evidence>
<dbReference type="HAMAP" id="MF_00120">
    <property type="entry name" value="GatA"/>
    <property type="match status" value="1"/>
</dbReference>
<evidence type="ECO:0000256" key="8">
    <source>
        <dbReference type="ARBA" id="ARBA00022917"/>
    </source>
</evidence>
<keyword evidence="13" id="KW-1185">Reference proteome</keyword>
<feature type="active site" description="Acyl-ester intermediate" evidence="10">
    <location>
        <position position="180"/>
    </location>
</feature>
<organism evidence="12 13">
    <name type="scientific">Paracoccus aminophilus JCM 7686</name>
    <dbReference type="NCBI Taxonomy" id="1367847"/>
    <lineage>
        <taxon>Bacteria</taxon>
        <taxon>Pseudomonadati</taxon>
        <taxon>Pseudomonadota</taxon>
        <taxon>Alphaproteobacteria</taxon>
        <taxon>Rhodobacterales</taxon>
        <taxon>Paracoccaceae</taxon>
        <taxon>Paracoccus</taxon>
    </lineage>
</organism>
<protein>
    <recommendedName>
        <fullName evidence="4 10">Glutamyl-tRNA(Gln) amidotransferase subunit A</fullName>
        <shortName evidence="10">Glu-ADT subunit A</shortName>
        <ecNumber evidence="3 10">6.3.5.7</ecNumber>
    </recommendedName>
</protein>
<dbReference type="STRING" id="1367847.JCM7686_2559"/>
<dbReference type="EC" id="6.3.5.7" evidence="3 10"/>
<evidence type="ECO:0000256" key="7">
    <source>
        <dbReference type="ARBA" id="ARBA00022840"/>
    </source>
</evidence>
<evidence type="ECO:0000256" key="4">
    <source>
        <dbReference type="ARBA" id="ARBA00014428"/>
    </source>
</evidence>
<dbReference type="AlphaFoldDB" id="S5XWH3"/>
<evidence type="ECO:0000313" key="12">
    <source>
        <dbReference type="EMBL" id="AGT09627.1"/>
    </source>
</evidence>
<dbReference type="PROSITE" id="PS00571">
    <property type="entry name" value="AMIDASES"/>
    <property type="match status" value="1"/>
</dbReference>
<dbReference type="OrthoDB" id="9811471at2"/>
<dbReference type="GO" id="GO:0030956">
    <property type="term" value="C:glutamyl-tRNA(Gln) amidotransferase complex"/>
    <property type="evidence" value="ECO:0007669"/>
    <property type="project" value="InterPro"/>
</dbReference>
<keyword evidence="12" id="KW-0808">Transferase</keyword>
<reference evidence="12 13" key="1">
    <citation type="journal article" date="2014" name="BMC Genomics">
        <title>Architecture and functions of a multipartite genome of the methylotrophic bacterium Paracoccus aminophilus JCM 7686, containing primary and secondary chromids.</title>
        <authorList>
            <person name="Dziewit L."/>
            <person name="Czarnecki J."/>
            <person name="Wibberg D."/>
            <person name="Radlinska M."/>
            <person name="Mrozek P."/>
            <person name="Szymczak M."/>
            <person name="Schluter A."/>
            <person name="Puhler A."/>
            <person name="Bartosik D."/>
        </authorList>
    </citation>
    <scope>NUCLEOTIDE SEQUENCE [LARGE SCALE GENOMIC DNA]</scope>
    <source>
        <strain evidence="12">JCM 7686</strain>
    </source>
</reference>
<dbReference type="Pfam" id="PF01425">
    <property type="entry name" value="Amidase"/>
    <property type="match status" value="1"/>
</dbReference>
<evidence type="ECO:0000259" key="11">
    <source>
        <dbReference type="Pfam" id="PF01425"/>
    </source>
</evidence>
<dbReference type="PANTHER" id="PTHR11895">
    <property type="entry name" value="TRANSAMIDASE"/>
    <property type="match status" value="1"/>
</dbReference>
<proteinExistence type="inferred from homology"/>
<name>S5XWH3_PARAH</name>
<keyword evidence="7 10" id="KW-0067">ATP-binding</keyword>
<gene>
    <name evidence="10" type="primary">gatA</name>
    <name evidence="12" type="ORF">JCM7686_2559</name>
</gene>
<dbReference type="InterPro" id="IPR023631">
    <property type="entry name" value="Amidase_dom"/>
</dbReference>
<dbReference type="GO" id="GO:0050567">
    <property type="term" value="F:glutaminyl-tRNA synthase (glutamine-hydrolyzing) activity"/>
    <property type="evidence" value="ECO:0007669"/>
    <property type="project" value="UniProtKB-UniRule"/>
</dbReference>
<dbReference type="eggNOG" id="COG0154">
    <property type="taxonomic scope" value="Bacteria"/>
</dbReference>
<evidence type="ECO:0000256" key="2">
    <source>
        <dbReference type="ARBA" id="ARBA00011123"/>
    </source>
</evidence>
<sequence length="493" mass="52147">MTDLNKLTIAAARDGLRAKDFTATELTEACLTAINGADKLNAFVHKTPEIAREMAARADARLASGDAPAMCGIPVGIKDVFCTKGVPSQAASRILEGFKPEYESTVTQNLWDAGAIMLGKLNMDEFAMGSSNESSVYGKAINPWKIDARDLTPGGSSGGSAAAVAADLCLAATGTDTGGSIRQPAAFTGTVGIKPTYGRVSRWGTIAYASSLDQAGPMTKTVRDAAIMLGAIASVDAKDSTSADRPVPDYEAALSGDIRGKKIGIPREYRIEGLNAEVDAVWNKAADMLRDAGAEIVDISLPHAKYALPAYYVIAPAEASSNLARYDGVRFGRRAKLGAGDGIVEMYERTRAEGFGPEVQRRVMIGTYVLSAGFYDAYYNRARKVRALIKRDFDQAYAAGVDAILAPATPSPAFGLGEMTGADPVEMYLNDVFTVTLNLAGLPGVSVPVGLSASGLPLGMQLIGRPWEEGELLNLAQVLENAAGFEAKPERWW</sequence>
<dbReference type="Gene3D" id="3.90.1300.10">
    <property type="entry name" value="Amidase signature (AS) domain"/>
    <property type="match status" value="1"/>
</dbReference>
<evidence type="ECO:0000256" key="3">
    <source>
        <dbReference type="ARBA" id="ARBA00012739"/>
    </source>
</evidence>
<dbReference type="EMBL" id="CP006650">
    <property type="protein sequence ID" value="AGT09627.1"/>
    <property type="molecule type" value="Genomic_DNA"/>
</dbReference>
<dbReference type="InterPro" id="IPR020556">
    <property type="entry name" value="Amidase_CS"/>
</dbReference>
<dbReference type="PANTHER" id="PTHR11895:SF151">
    <property type="entry name" value="GLUTAMYL-TRNA(GLN) AMIDOTRANSFERASE SUBUNIT A"/>
    <property type="match status" value="1"/>
</dbReference>
<dbReference type="KEGG" id="pami:JCM7686_2559"/>
<comment type="subunit">
    <text evidence="2 10">Heterotrimer of A, B and C subunits.</text>
</comment>
<dbReference type="HOGENOM" id="CLU_009600_0_3_5"/>
<dbReference type="PATRIC" id="fig|1367847.3.peg.2563"/>
<dbReference type="InterPro" id="IPR000120">
    <property type="entry name" value="Amidase"/>
</dbReference>
<dbReference type="SUPFAM" id="SSF75304">
    <property type="entry name" value="Amidase signature (AS) enzymes"/>
    <property type="match status" value="1"/>
</dbReference>
<keyword evidence="6 10" id="KW-0547">Nucleotide-binding</keyword>
<accession>S5XWH3</accession>
<feature type="active site" description="Charge relay system" evidence="10">
    <location>
        <position position="78"/>
    </location>
</feature>
<comment type="function">
    <text evidence="10">Allows the formation of correctly charged Gln-tRNA(Gln) through the transamidation of misacylated Glu-tRNA(Gln) in organisms which lack glutaminyl-tRNA synthetase. The reaction takes place in the presence of glutamine and ATP through an activated gamma-phospho-Glu-tRNA(Gln).</text>
</comment>
<keyword evidence="5 10" id="KW-0436">Ligase</keyword>
<evidence type="ECO:0000256" key="5">
    <source>
        <dbReference type="ARBA" id="ARBA00022598"/>
    </source>
</evidence>
<comment type="catalytic activity">
    <reaction evidence="9 10">
        <text>L-glutamyl-tRNA(Gln) + L-glutamine + ATP + H2O = L-glutaminyl-tRNA(Gln) + L-glutamate + ADP + phosphate + H(+)</text>
        <dbReference type="Rhea" id="RHEA:17521"/>
        <dbReference type="Rhea" id="RHEA-COMP:9681"/>
        <dbReference type="Rhea" id="RHEA-COMP:9684"/>
        <dbReference type="ChEBI" id="CHEBI:15377"/>
        <dbReference type="ChEBI" id="CHEBI:15378"/>
        <dbReference type="ChEBI" id="CHEBI:29985"/>
        <dbReference type="ChEBI" id="CHEBI:30616"/>
        <dbReference type="ChEBI" id="CHEBI:43474"/>
        <dbReference type="ChEBI" id="CHEBI:58359"/>
        <dbReference type="ChEBI" id="CHEBI:78520"/>
        <dbReference type="ChEBI" id="CHEBI:78521"/>
        <dbReference type="ChEBI" id="CHEBI:456216"/>
        <dbReference type="EC" id="6.3.5.7"/>
    </reaction>
</comment>
<dbReference type="GO" id="GO:0006412">
    <property type="term" value="P:translation"/>
    <property type="evidence" value="ECO:0007669"/>
    <property type="project" value="UniProtKB-UniRule"/>
</dbReference>
<dbReference type="GO" id="GO:0005524">
    <property type="term" value="F:ATP binding"/>
    <property type="evidence" value="ECO:0007669"/>
    <property type="project" value="UniProtKB-KW"/>
</dbReference>
<evidence type="ECO:0000256" key="10">
    <source>
        <dbReference type="HAMAP-Rule" id="MF_00120"/>
    </source>
</evidence>
<dbReference type="RefSeq" id="WP_020951265.1">
    <property type="nucleotide sequence ID" value="NC_022041.1"/>
</dbReference>
<evidence type="ECO:0000256" key="6">
    <source>
        <dbReference type="ARBA" id="ARBA00022741"/>
    </source>
</evidence>